<dbReference type="InterPro" id="IPR036890">
    <property type="entry name" value="HATPase_C_sf"/>
</dbReference>
<comment type="catalytic activity">
    <reaction evidence="1">
        <text>ATP + protein L-histidine = ADP + protein N-phospho-L-histidine.</text>
        <dbReference type="EC" id="2.7.13.3"/>
    </reaction>
</comment>
<dbReference type="InterPro" id="IPR011990">
    <property type="entry name" value="TPR-like_helical_dom_sf"/>
</dbReference>
<dbReference type="InterPro" id="IPR003661">
    <property type="entry name" value="HisK_dim/P_dom"/>
</dbReference>
<organism evidence="10 11">
    <name type="scientific">Lunatimonas lonarensis</name>
    <dbReference type="NCBI Taxonomy" id="1232681"/>
    <lineage>
        <taxon>Bacteria</taxon>
        <taxon>Pseudomonadati</taxon>
        <taxon>Bacteroidota</taxon>
        <taxon>Cytophagia</taxon>
        <taxon>Cytophagales</taxon>
        <taxon>Cyclobacteriaceae</taxon>
    </lineage>
</organism>
<dbReference type="CDD" id="cd00082">
    <property type="entry name" value="HisKA"/>
    <property type="match status" value="1"/>
</dbReference>
<dbReference type="Pfam" id="PF13424">
    <property type="entry name" value="TPR_12"/>
    <property type="match status" value="1"/>
</dbReference>
<feature type="coiled-coil region" evidence="7">
    <location>
        <begin position="367"/>
        <end position="397"/>
    </location>
</feature>
<dbReference type="GO" id="GO:0009927">
    <property type="term" value="F:histidine phosphotransfer kinase activity"/>
    <property type="evidence" value="ECO:0007669"/>
    <property type="project" value="TreeGrafter"/>
</dbReference>
<dbReference type="Gene3D" id="3.30.565.10">
    <property type="entry name" value="Histidine kinase-like ATPase, C-terminal domain"/>
    <property type="match status" value="1"/>
</dbReference>
<proteinExistence type="predicted"/>
<evidence type="ECO:0000256" key="2">
    <source>
        <dbReference type="ARBA" id="ARBA00012438"/>
    </source>
</evidence>
<dbReference type="SUPFAM" id="SSF47384">
    <property type="entry name" value="Homodimeric domain of signal transducing histidine kinase"/>
    <property type="match status" value="1"/>
</dbReference>
<feature type="repeat" description="TPR" evidence="6">
    <location>
        <begin position="65"/>
        <end position="98"/>
    </location>
</feature>
<keyword evidence="6" id="KW-0802">TPR repeat</keyword>
<dbReference type="EMBL" id="AQHR01000029">
    <property type="protein sequence ID" value="EON78625.1"/>
    <property type="molecule type" value="Genomic_DNA"/>
</dbReference>
<dbReference type="InterPro" id="IPR036097">
    <property type="entry name" value="HisK_dim/P_sf"/>
</dbReference>
<keyword evidence="7" id="KW-0175">Coiled coil</keyword>
<dbReference type="STRING" id="1232681.ADIS_0975"/>
<protein>
    <recommendedName>
        <fullName evidence="2">histidine kinase</fullName>
        <ecNumber evidence="2">2.7.13.3</ecNumber>
    </recommendedName>
</protein>
<evidence type="ECO:0000259" key="9">
    <source>
        <dbReference type="PROSITE" id="PS50109"/>
    </source>
</evidence>
<name>R7ZWV1_9BACT</name>
<keyword evidence="5" id="KW-0418">Kinase</keyword>
<evidence type="ECO:0000256" key="3">
    <source>
        <dbReference type="ARBA" id="ARBA00022553"/>
    </source>
</evidence>
<dbReference type="InterPro" id="IPR005467">
    <property type="entry name" value="His_kinase_dom"/>
</dbReference>
<dbReference type="Gene3D" id="1.25.40.10">
    <property type="entry name" value="Tetratricopeptide repeat domain"/>
    <property type="match status" value="1"/>
</dbReference>
<evidence type="ECO:0000313" key="10">
    <source>
        <dbReference type="EMBL" id="EON78625.1"/>
    </source>
</evidence>
<evidence type="ECO:0000256" key="6">
    <source>
        <dbReference type="PROSITE-ProRule" id="PRU00339"/>
    </source>
</evidence>
<sequence length="625" mass="70592">MDRVVFFLLILFGGTAVVQGQDVGVIIEFLDRAEQMQYNDRDSAIFFASKAFELTKSAGDSELHAKALNRLGALYYVSGDYDKSFSHFLSAKEISERLGDVGQTVFSMNGIGLIYLAKKSYADAIEMWEKCLVHNRAHNDTLSISKNLINLSIALEDLGRYEEGQERLMESLSILAGKNDSVYGVMTVNRLGRTSFLLEEYSQAIYYFEKVLEEDMKANNWEKAYAFTGLAEVYHRLGKFESAKEAGLEGMRFAEHVGAVWDLERVSAILSKVFEESGDYANALKYTRLNKVFSDSLYNEAKDQQLAQLHLKLSQSEIAKLKVENELTLQKIKRKNYGLFFSTAGFALLVGLSFMLRRNLKQKDAYTRELTEKHVSIESQKRQIQEQNHALQHINQTKDKLLSIVAHDLRSPLHSILQILELYREGCFEDGQKDEALDLLYSQVVKTDSMLTNILKWVNEQIDNINPKFEVVFPVQEVEELLGAYAFQAKSKDLEVCHERADSAPIWVDRGHFQLIVQNLLHNAIKFTPRGGVIRLYYTQGPNSVSLHIRDTGNGLDEEAQSVFNSSGDVRIASKIGTANETGSGLGLMLVRQFVVNNKGSIHLVSDSEQGTEFVVTFMKVERAA</sequence>
<evidence type="ECO:0000256" key="1">
    <source>
        <dbReference type="ARBA" id="ARBA00000085"/>
    </source>
</evidence>
<dbReference type="Gene3D" id="1.10.287.130">
    <property type="match status" value="1"/>
</dbReference>
<feature type="repeat" description="TPR" evidence="6">
    <location>
        <begin position="185"/>
        <end position="218"/>
    </location>
</feature>
<dbReference type="OrthoDB" id="1269247at2"/>
<keyword evidence="8" id="KW-0472">Membrane</keyword>
<dbReference type="SUPFAM" id="SSF48452">
    <property type="entry name" value="TPR-like"/>
    <property type="match status" value="1"/>
</dbReference>
<dbReference type="PROSITE" id="PS50109">
    <property type="entry name" value="HIS_KIN"/>
    <property type="match status" value="1"/>
</dbReference>
<dbReference type="RefSeq" id="WP_010853123.1">
    <property type="nucleotide sequence ID" value="NZ_AQHR01000029.1"/>
</dbReference>
<comment type="caution">
    <text evidence="10">The sequence shown here is derived from an EMBL/GenBank/DDBJ whole genome shotgun (WGS) entry which is preliminary data.</text>
</comment>
<keyword evidence="4" id="KW-0808">Transferase</keyword>
<dbReference type="PRINTS" id="PR00344">
    <property type="entry name" value="BCTRLSENSOR"/>
</dbReference>
<evidence type="ECO:0000256" key="4">
    <source>
        <dbReference type="ARBA" id="ARBA00022679"/>
    </source>
</evidence>
<gene>
    <name evidence="10" type="ORF">ADIS_0975</name>
</gene>
<evidence type="ECO:0000256" key="5">
    <source>
        <dbReference type="ARBA" id="ARBA00022777"/>
    </source>
</evidence>
<keyword evidence="3" id="KW-0597">Phosphoprotein</keyword>
<dbReference type="SMART" id="SM00387">
    <property type="entry name" value="HATPase_c"/>
    <property type="match status" value="1"/>
</dbReference>
<evidence type="ECO:0000256" key="8">
    <source>
        <dbReference type="SAM" id="Phobius"/>
    </source>
</evidence>
<dbReference type="EC" id="2.7.13.3" evidence="2"/>
<reference evidence="10 11" key="1">
    <citation type="submission" date="2013-02" db="EMBL/GenBank/DDBJ databases">
        <title>A novel strain isolated from Lonar lake, Maharashtra, India.</title>
        <authorList>
            <person name="Singh A."/>
        </authorList>
    </citation>
    <scope>NUCLEOTIDE SEQUENCE [LARGE SCALE GENOMIC DNA]</scope>
    <source>
        <strain evidence="10 11">AK24</strain>
    </source>
</reference>
<dbReference type="InterPro" id="IPR004358">
    <property type="entry name" value="Sig_transdc_His_kin-like_C"/>
</dbReference>
<keyword evidence="11" id="KW-1185">Reference proteome</keyword>
<dbReference type="InterPro" id="IPR003594">
    <property type="entry name" value="HATPase_dom"/>
</dbReference>
<evidence type="ECO:0000256" key="7">
    <source>
        <dbReference type="SAM" id="Coils"/>
    </source>
</evidence>
<accession>R7ZWV1</accession>
<dbReference type="SMART" id="SM00388">
    <property type="entry name" value="HisKA"/>
    <property type="match status" value="1"/>
</dbReference>
<dbReference type="GO" id="GO:0005886">
    <property type="term" value="C:plasma membrane"/>
    <property type="evidence" value="ECO:0007669"/>
    <property type="project" value="TreeGrafter"/>
</dbReference>
<dbReference type="PANTHER" id="PTHR43047">
    <property type="entry name" value="TWO-COMPONENT HISTIDINE PROTEIN KINASE"/>
    <property type="match status" value="1"/>
</dbReference>
<dbReference type="Pfam" id="PF02518">
    <property type="entry name" value="HATPase_c"/>
    <property type="match status" value="1"/>
</dbReference>
<keyword evidence="8" id="KW-0812">Transmembrane</keyword>
<dbReference type="GO" id="GO:0000155">
    <property type="term" value="F:phosphorelay sensor kinase activity"/>
    <property type="evidence" value="ECO:0007669"/>
    <property type="project" value="InterPro"/>
</dbReference>
<dbReference type="Proteomes" id="UP000013909">
    <property type="component" value="Unassembled WGS sequence"/>
</dbReference>
<dbReference type="PANTHER" id="PTHR43047:SF72">
    <property type="entry name" value="OSMOSENSING HISTIDINE PROTEIN KINASE SLN1"/>
    <property type="match status" value="1"/>
</dbReference>
<dbReference type="SUPFAM" id="SSF55874">
    <property type="entry name" value="ATPase domain of HSP90 chaperone/DNA topoisomerase II/histidine kinase"/>
    <property type="match status" value="1"/>
</dbReference>
<dbReference type="AlphaFoldDB" id="R7ZWV1"/>
<feature type="domain" description="Histidine kinase" evidence="9">
    <location>
        <begin position="404"/>
        <end position="622"/>
    </location>
</feature>
<dbReference type="PROSITE" id="PS50005">
    <property type="entry name" value="TPR"/>
    <property type="match status" value="2"/>
</dbReference>
<keyword evidence="8" id="KW-1133">Transmembrane helix</keyword>
<evidence type="ECO:0000313" key="11">
    <source>
        <dbReference type="Proteomes" id="UP000013909"/>
    </source>
</evidence>
<dbReference type="InterPro" id="IPR019734">
    <property type="entry name" value="TPR_rpt"/>
</dbReference>
<dbReference type="SMART" id="SM00028">
    <property type="entry name" value="TPR"/>
    <property type="match status" value="4"/>
</dbReference>
<feature type="transmembrane region" description="Helical" evidence="8">
    <location>
        <begin position="337"/>
        <end position="356"/>
    </location>
</feature>